<organism evidence="1 2">
    <name type="scientific">Rathayibacter rathayi</name>
    <name type="common">Corynebacterium rathayi</name>
    <dbReference type="NCBI Taxonomy" id="33887"/>
    <lineage>
        <taxon>Bacteria</taxon>
        <taxon>Bacillati</taxon>
        <taxon>Actinomycetota</taxon>
        <taxon>Actinomycetes</taxon>
        <taxon>Micrococcales</taxon>
        <taxon>Microbacteriaceae</taxon>
        <taxon>Rathayibacter</taxon>
    </lineage>
</organism>
<sequence>MSRFPRGRGRLNMQGMVSGVFTLATSDEARSQLWNQLTAIAGKAAGGGALVIGQIAGNLLPLGAATKLNKLRQSDHEGR</sequence>
<dbReference type="EMBL" id="PSUL01000075">
    <property type="protein sequence ID" value="PPF09490.1"/>
    <property type="molecule type" value="Genomic_DNA"/>
</dbReference>
<proteinExistence type="predicted"/>
<name>A0ABD6W4S7_RATRA</name>
<reference evidence="1 2" key="1">
    <citation type="submission" date="2018-02" db="EMBL/GenBank/DDBJ databases">
        <title>Bacteriophage NCPPB3778 and a type I-E CRISPR drive the evolution of the US Biological Select Agent, Rathayibacter toxicus.</title>
        <authorList>
            <person name="Davis E.W.II."/>
            <person name="Tabima J.F."/>
            <person name="Weisberg A.J."/>
            <person name="Lopes L.D."/>
            <person name="Wiseman M.S."/>
            <person name="Wiseman M.S."/>
            <person name="Pupko T."/>
            <person name="Belcher M.S."/>
            <person name="Sechler A.J."/>
            <person name="Tancos M.A."/>
            <person name="Schroeder B.K."/>
            <person name="Murray T.D."/>
            <person name="Luster D.G."/>
            <person name="Schneider W.L."/>
            <person name="Rogers E."/>
            <person name="Andreote F.D."/>
            <person name="Grunwald N.J."/>
            <person name="Putnam M.L."/>
            <person name="Chang J.H."/>
        </authorList>
    </citation>
    <scope>NUCLEOTIDE SEQUENCE [LARGE SCALE GENOMIC DNA]</scope>
    <source>
        <strain evidence="1 2">AY1I9</strain>
    </source>
</reference>
<comment type="caution">
    <text evidence="1">The sequence shown here is derived from an EMBL/GenBank/DDBJ whole genome shotgun (WGS) entry which is preliminary data.</text>
</comment>
<protein>
    <submittedName>
        <fullName evidence="1">Uncharacterized protein</fullName>
    </submittedName>
</protein>
<accession>A0ABD6W4S7</accession>
<dbReference type="Proteomes" id="UP000237881">
    <property type="component" value="Unassembled WGS sequence"/>
</dbReference>
<evidence type="ECO:0000313" key="2">
    <source>
        <dbReference type="Proteomes" id="UP000237881"/>
    </source>
</evidence>
<dbReference type="AlphaFoldDB" id="A0ABD6W4S7"/>
<evidence type="ECO:0000313" key="1">
    <source>
        <dbReference type="EMBL" id="PPF09490.1"/>
    </source>
</evidence>
<gene>
    <name evidence="1" type="ORF">C5C04_14735</name>
</gene>